<dbReference type="SUPFAM" id="SSF56176">
    <property type="entry name" value="FAD-binding/transporter-associated domain-like"/>
    <property type="match status" value="1"/>
</dbReference>
<dbReference type="EMBL" id="JANCLU010000010">
    <property type="protein sequence ID" value="MCP8939156.1"/>
    <property type="molecule type" value="Genomic_DNA"/>
</dbReference>
<keyword evidence="1" id="KW-0285">Flavoprotein</keyword>
<evidence type="ECO:0000313" key="5">
    <source>
        <dbReference type="Proteomes" id="UP001205890"/>
    </source>
</evidence>
<dbReference type="InterPro" id="IPR016164">
    <property type="entry name" value="FAD-linked_Oxase-like_C"/>
</dbReference>
<reference evidence="4 5" key="1">
    <citation type="submission" date="2022-07" db="EMBL/GenBank/DDBJ databases">
        <authorList>
            <person name="Li W.-J."/>
            <person name="Deng Q.-Q."/>
        </authorList>
    </citation>
    <scope>NUCLEOTIDE SEQUENCE [LARGE SCALE GENOMIC DNA]</scope>
    <source>
        <strain evidence="4 5">SYSU M60028</strain>
    </source>
</reference>
<organism evidence="4 5">
    <name type="scientific">Alsobacter ponti</name>
    <dbReference type="NCBI Taxonomy" id="2962936"/>
    <lineage>
        <taxon>Bacteria</taxon>
        <taxon>Pseudomonadati</taxon>
        <taxon>Pseudomonadota</taxon>
        <taxon>Alphaproteobacteria</taxon>
        <taxon>Hyphomicrobiales</taxon>
        <taxon>Alsobacteraceae</taxon>
        <taxon>Alsobacter</taxon>
    </lineage>
</organism>
<evidence type="ECO:0000256" key="2">
    <source>
        <dbReference type="ARBA" id="ARBA00022827"/>
    </source>
</evidence>
<dbReference type="InterPro" id="IPR016166">
    <property type="entry name" value="FAD-bd_PCMH"/>
</dbReference>
<comment type="caution">
    <text evidence="4">The sequence shown here is derived from an EMBL/GenBank/DDBJ whole genome shotgun (WGS) entry which is preliminary data.</text>
</comment>
<dbReference type="PANTHER" id="PTHR11748:SF103">
    <property type="entry name" value="GLYCOLATE OXIDASE SUBUNIT GLCE"/>
    <property type="match status" value="1"/>
</dbReference>
<gene>
    <name evidence="4" type="primary">glcE</name>
    <name evidence="4" type="ORF">NK718_11570</name>
</gene>
<accession>A0ABT1LE06</accession>
<protein>
    <submittedName>
        <fullName evidence="4">Glycolate oxidase subunit GlcE</fullName>
        <ecNumber evidence="4">1.1.99.14</ecNumber>
    </submittedName>
</protein>
<dbReference type="Proteomes" id="UP001205890">
    <property type="component" value="Unassembled WGS sequence"/>
</dbReference>
<dbReference type="PANTHER" id="PTHR11748">
    <property type="entry name" value="D-LACTATE DEHYDROGENASE"/>
    <property type="match status" value="1"/>
</dbReference>
<dbReference type="NCBIfam" id="NF008439">
    <property type="entry name" value="PRK11282.1"/>
    <property type="match status" value="1"/>
</dbReference>
<dbReference type="Gene3D" id="3.30.465.10">
    <property type="match status" value="1"/>
</dbReference>
<keyword evidence="2" id="KW-0274">FAD</keyword>
<evidence type="ECO:0000256" key="1">
    <source>
        <dbReference type="ARBA" id="ARBA00022630"/>
    </source>
</evidence>
<name>A0ABT1LE06_9HYPH</name>
<keyword evidence="4" id="KW-0560">Oxidoreductase</keyword>
<dbReference type="Pfam" id="PF01565">
    <property type="entry name" value="FAD_binding_4"/>
    <property type="match status" value="1"/>
</dbReference>
<dbReference type="RefSeq" id="WP_254742108.1">
    <property type="nucleotide sequence ID" value="NZ_JANCLU010000010.1"/>
</dbReference>
<evidence type="ECO:0000259" key="3">
    <source>
        <dbReference type="PROSITE" id="PS51387"/>
    </source>
</evidence>
<sequence>MSDAAALAPAGALTPADETELAEAVASARAARAPLTVAGAGSKAGIGRPAQSARTLSTAALTGVTLYEPAEMVIGARAGTPLAVVEATLAERGQMLTFEPMDWRPLLGTTGEPTVGGTAAANVSGPRRIAAGACRDSLIGVRMVNGFGHIVKSGGRVMKNVTGLDLVKLAAGSWGTLGVFSEVIFKVLPAPAQVATLVLHGLDDARAVAALAAGLGSPFEVSGAAHLPASIERVPKTLLRLENVPESIAYRAGELRKLLRPFGSADLVTDDAAKAVWRAVRDATFVVEPRERAVWRVSIAPGKAASFVAALGGLPRQHFYDWGGGLVWLTTDAAGDAGASAIRAALAGTGGHATLARAPAELRAAVDVFQPLPEAMMRLTAGVKASFDPDAILNPGRMYAGV</sequence>
<evidence type="ECO:0000313" key="4">
    <source>
        <dbReference type="EMBL" id="MCP8939156.1"/>
    </source>
</evidence>
<dbReference type="SUPFAM" id="SSF55103">
    <property type="entry name" value="FAD-linked oxidases, C-terminal domain"/>
    <property type="match status" value="1"/>
</dbReference>
<dbReference type="InterPro" id="IPR016169">
    <property type="entry name" value="FAD-bd_PCMH_sub2"/>
</dbReference>
<dbReference type="GO" id="GO:0019154">
    <property type="term" value="F:glycolate dehydrogenase activity"/>
    <property type="evidence" value="ECO:0007669"/>
    <property type="project" value="UniProtKB-EC"/>
</dbReference>
<keyword evidence="5" id="KW-1185">Reference proteome</keyword>
<proteinExistence type="predicted"/>
<dbReference type="InterPro" id="IPR036318">
    <property type="entry name" value="FAD-bd_PCMH-like_sf"/>
</dbReference>
<dbReference type="PROSITE" id="PS51387">
    <property type="entry name" value="FAD_PCMH"/>
    <property type="match status" value="1"/>
</dbReference>
<dbReference type="InterPro" id="IPR006094">
    <property type="entry name" value="Oxid_FAD_bind_N"/>
</dbReference>
<feature type="domain" description="FAD-binding PCMH-type" evidence="3">
    <location>
        <begin position="5"/>
        <end position="190"/>
    </location>
</feature>
<dbReference type="EC" id="1.1.99.14" evidence="4"/>